<dbReference type="RefSeq" id="WP_216242996.1">
    <property type="nucleotide sequence ID" value="NZ_JABACJ020000014.1"/>
</dbReference>
<dbReference type="EMBL" id="JABACJ020000014">
    <property type="protein sequence ID" value="MBU3876999.1"/>
    <property type="molecule type" value="Genomic_DNA"/>
</dbReference>
<evidence type="ECO:0000313" key="1">
    <source>
        <dbReference type="EMBL" id="MBU3876999.1"/>
    </source>
</evidence>
<organism evidence="1 2">
    <name type="scientific">Faecalicatena faecalis</name>
    <dbReference type="NCBI Taxonomy" id="2726362"/>
    <lineage>
        <taxon>Bacteria</taxon>
        <taxon>Bacillati</taxon>
        <taxon>Bacillota</taxon>
        <taxon>Clostridia</taxon>
        <taxon>Lachnospirales</taxon>
        <taxon>Lachnospiraceae</taxon>
        <taxon>Faecalicatena</taxon>
    </lineage>
</organism>
<gene>
    <name evidence="1" type="ORF">HGO97_014405</name>
</gene>
<sequence length="82" mass="10036">MIERLKYWLFQRGKDCYHCCLRCEYFDICRWDVMTGKTAEQEQTVELLAVEAARKNGNTGLLYRIYKYVEFKKGERRKHEKF</sequence>
<keyword evidence="2" id="KW-1185">Reference proteome</keyword>
<proteinExistence type="predicted"/>
<reference evidence="1 2" key="1">
    <citation type="submission" date="2021-06" db="EMBL/GenBank/DDBJ databases">
        <title>Faecalicatena sp. nov. isolated from porcine feces.</title>
        <authorList>
            <person name="Oh B.S."/>
            <person name="Lee J.H."/>
        </authorList>
    </citation>
    <scope>NUCLEOTIDE SEQUENCE [LARGE SCALE GENOMIC DNA]</scope>
    <source>
        <strain evidence="1 2">AGMB00832</strain>
    </source>
</reference>
<evidence type="ECO:0000313" key="2">
    <source>
        <dbReference type="Proteomes" id="UP000723714"/>
    </source>
</evidence>
<name>A0ABS6D5Y0_9FIRM</name>
<dbReference type="Proteomes" id="UP000723714">
    <property type="component" value="Unassembled WGS sequence"/>
</dbReference>
<protein>
    <submittedName>
        <fullName evidence="1">Uncharacterized protein</fullName>
    </submittedName>
</protein>
<comment type="caution">
    <text evidence="1">The sequence shown here is derived from an EMBL/GenBank/DDBJ whole genome shotgun (WGS) entry which is preliminary data.</text>
</comment>
<accession>A0ABS6D5Y0</accession>